<name>A0A4V3UTD4_9GAMM</name>
<evidence type="ECO:0000313" key="2">
    <source>
        <dbReference type="Proteomes" id="UP000306317"/>
    </source>
</evidence>
<organism evidence="1 2">
    <name type="scientific">Rhodanobacter lindaniclasticus</name>
    <dbReference type="NCBI Taxonomy" id="75310"/>
    <lineage>
        <taxon>Bacteria</taxon>
        <taxon>Pseudomonadati</taxon>
        <taxon>Pseudomonadota</taxon>
        <taxon>Gammaproteobacteria</taxon>
        <taxon>Lysobacterales</taxon>
        <taxon>Rhodanobacteraceae</taxon>
        <taxon>Rhodanobacter</taxon>
    </lineage>
</organism>
<evidence type="ECO:0000313" key="1">
    <source>
        <dbReference type="EMBL" id="THD10191.1"/>
    </source>
</evidence>
<dbReference type="InterPro" id="IPR029063">
    <property type="entry name" value="SAM-dependent_MTases_sf"/>
</dbReference>
<protein>
    <submittedName>
        <fullName evidence="1">Uncharacterized protein</fullName>
    </submittedName>
</protein>
<dbReference type="EMBL" id="MWIO01000002">
    <property type="protein sequence ID" value="THD10191.1"/>
    <property type="molecule type" value="Genomic_DNA"/>
</dbReference>
<accession>A0A4V3UTD4</accession>
<sequence length="280" mass="29905">MHAPSLHTLLDALEHDAALRKADALRERLDALDRIELLQLGGAPGPGASALRIAALREDFEAMNAASFAHAREAIRRGAVPALLQQCLDEPCHADGDGYDWRDELVEGVLQLRPPSAAASPLPADMVAYQPTPARHIFDLLAQARLGAHDVLVDLGAGLGHVPLLAAICSRAASVGIEREPSYVACAQAGAAALRLSRARFLCMDARAADFAEGTLFYLYTPFRGAVLDTVLGALRREAERRALRIAAHGPCVGALATQPWLAADTPPRADRVTLFRPRG</sequence>
<reference evidence="1 2" key="1">
    <citation type="submission" date="2017-02" db="EMBL/GenBank/DDBJ databases">
        <title>Whole genome sequencing of Rhodanobacter lindaniclasticus DSM 17932.</title>
        <authorList>
            <person name="Kumar S."/>
            <person name="Patil P."/>
            <person name="Patil P.B."/>
        </authorList>
    </citation>
    <scope>NUCLEOTIDE SEQUENCE [LARGE SCALE GENOMIC DNA]</scope>
    <source>
        <strain evidence="1 2">DSM 17932</strain>
    </source>
</reference>
<dbReference type="AlphaFoldDB" id="A0A4V3UTD4"/>
<dbReference type="SUPFAM" id="SSF53335">
    <property type="entry name" value="S-adenosyl-L-methionine-dependent methyltransferases"/>
    <property type="match status" value="1"/>
</dbReference>
<gene>
    <name evidence="1" type="ORF">B1991_00345</name>
</gene>
<dbReference type="Proteomes" id="UP000306317">
    <property type="component" value="Unassembled WGS sequence"/>
</dbReference>
<proteinExistence type="predicted"/>
<comment type="caution">
    <text evidence="1">The sequence shown here is derived from an EMBL/GenBank/DDBJ whole genome shotgun (WGS) entry which is preliminary data.</text>
</comment>
<keyword evidence="2" id="KW-1185">Reference proteome</keyword>
<dbReference type="RefSeq" id="WP_136256711.1">
    <property type="nucleotide sequence ID" value="NZ_MWIO01000002.1"/>
</dbReference>
<dbReference type="Gene3D" id="3.40.50.150">
    <property type="entry name" value="Vaccinia Virus protein VP39"/>
    <property type="match status" value="1"/>
</dbReference>
<dbReference type="OrthoDB" id="5495550at2"/>